<dbReference type="SUPFAM" id="SSF55315">
    <property type="entry name" value="L30e-like"/>
    <property type="match status" value="1"/>
</dbReference>
<evidence type="ECO:0000256" key="1">
    <source>
        <dbReference type="ARBA" id="ARBA00004604"/>
    </source>
</evidence>
<comment type="function">
    <text evidence="6">Required for ribosome biogenesis. Part of a complex which catalyzes pseudouridylation of rRNA. This involves the isomerization of uridine such that the ribose is subsequently attached to C5, instead of the normal N1. Pseudouridine ('psi') residues may serve to stabilize the conformation of rRNAs.</text>
</comment>
<evidence type="ECO:0000256" key="4">
    <source>
        <dbReference type="ARBA" id="ARBA00023242"/>
    </source>
</evidence>
<dbReference type="AlphaFoldDB" id="A0A7S4L602"/>
<gene>
    <name evidence="9" type="ORF">NAES01612_LOCUS15811</name>
</gene>
<feature type="compositionally biased region" description="Basic residues" evidence="7">
    <location>
        <begin position="40"/>
        <end position="80"/>
    </location>
</feature>
<dbReference type="Gene3D" id="3.30.1330.30">
    <property type="match status" value="1"/>
</dbReference>
<dbReference type="PRINTS" id="PR00883">
    <property type="entry name" value="NUCLEARHMG"/>
</dbReference>
<feature type="compositionally biased region" description="Acidic residues" evidence="7">
    <location>
        <begin position="15"/>
        <end position="36"/>
    </location>
</feature>
<dbReference type="PRINTS" id="PR00881">
    <property type="entry name" value="L7ARS6FAMILY"/>
</dbReference>
<protein>
    <recommendedName>
        <fullName evidence="6">H/ACA ribonucleoprotein complex subunit 2</fullName>
    </recommendedName>
    <alternativeName>
        <fullName evidence="6">Nucleolar protein family A member 2</fullName>
    </alternativeName>
</protein>
<dbReference type="Pfam" id="PF01248">
    <property type="entry name" value="Ribosomal_L7Ae"/>
    <property type="match status" value="1"/>
</dbReference>
<evidence type="ECO:0000259" key="8">
    <source>
        <dbReference type="Pfam" id="PF01248"/>
    </source>
</evidence>
<sequence>MHQKERKKKRKYESDSDSYSDSDSESDSDSDSDSDDERYKRKKKKEKKSRKRKRSPSPSRSRKKSKKKDKKDKKKDKKDKKRGEEEGGDDSQLTILEKCEAQRPFANAIASPMADASETKKILGLVHKAAGEKQIRRGVKEVVKAIRKNEKGICVIAGDISPIDVVTHIPVLCENAGIPYAYVPSKEALGFSCFTKRPTSVVVIKEGDSFKKDYEKTFAIVKALKA</sequence>
<dbReference type="GO" id="GO:0003723">
    <property type="term" value="F:RNA binding"/>
    <property type="evidence" value="ECO:0007669"/>
    <property type="project" value="UniProtKB-UniRule"/>
</dbReference>
<dbReference type="EMBL" id="HBKR01024091">
    <property type="protein sequence ID" value="CAE2315553.1"/>
    <property type="molecule type" value="Transcribed_RNA"/>
</dbReference>
<feature type="compositionally biased region" description="Basic residues" evidence="7">
    <location>
        <begin position="1"/>
        <end position="11"/>
    </location>
</feature>
<comment type="function">
    <text evidence="6">Common component of the spliceosome and rRNA processing machinery.</text>
</comment>
<dbReference type="InterPro" id="IPR029064">
    <property type="entry name" value="Ribosomal_eL30-like_sf"/>
</dbReference>
<dbReference type="InterPro" id="IPR004038">
    <property type="entry name" value="Ribosomal_eL8/eL30/eS12/Gad45"/>
</dbReference>
<keyword evidence="3 6" id="KW-0694">RNA-binding</keyword>
<evidence type="ECO:0000256" key="7">
    <source>
        <dbReference type="SAM" id="MobiDB-lite"/>
    </source>
</evidence>
<evidence type="ECO:0000256" key="6">
    <source>
        <dbReference type="RuleBase" id="RU366039"/>
    </source>
</evidence>
<evidence type="ECO:0000256" key="2">
    <source>
        <dbReference type="ARBA" id="ARBA00007337"/>
    </source>
</evidence>
<keyword evidence="4 6" id="KW-0539">Nucleus</keyword>
<evidence type="ECO:0000256" key="5">
    <source>
        <dbReference type="ARBA" id="ARBA00023274"/>
    </source>
</evidence>
<dbReference type="InterPro" id="IPR050257">
    <property type="entry name" value="eL8/uL1-like"/>
</dbReference>
<dbReference type="PANTHER" id="PTHR23105">
    <property type="entry name" value="RIBOSOMAL PROTEIN L7AE FAMILY MEMBER"/>
    <property type="match status" value="1"/>
</dbReference>
<keyword evidence="5 6" id="KW-0687">Ribonucleoprotein</keyword>
<accession>A0A7S4L602</accession>
<evidence type="ECO:0000256" key="3">
    <source>
        <dbReference type="ARBA" id="ARBA00022884"/>
    </source>
</evidence>
<evidence type="ECO:0000313" key="9">
    <source>
        <dbReference type="EMBL" id="CAE2315553.1"/>
    </source>
</evidence>
<dbReference type="GO" id="GO:0000398">
    <property type="term" value="P:mRNA splicing, via spliceosome"/>
    <property type="evidence" value="ECO:0007669"/>
    <property type="project" value="UniProtKB-UniRule"/>
</dbReference>
<proteinExistence type="inferred from homology"/>
<comment type="subcellular location">
    <subcellularLocation>
        <location evidence="1 6">Nucleus</location>
        <location evidence="1 6">Nucleolus</location>
    </subcellularLocation>
</comment>
<comment type="similarity">
    <text evidence="2 6">Belongs to the eukaryotic ribosomal protein eL8 family.</text>
</comment>
<dbReference type="InterPro" id="IPR002415">
    <property type="entry name" value="H/ACA_rnp_Nhp2-like"/>
</dbReference>
<dbReference type="GO" id="GO:0031120">
    <property type="term" value="P:snRNA pseudouridine synthesis"/>
    <property type="evidence" value="ECO:0007669"/>
    <property type="project" value="UniProtKB-UniRule"/>
</dbReference>
<dbReference type="GO" id="GO:0042254">
    <property type="term" value="P:ribosome biogenesis"/>
    <property type="evidence" value="ECO:0007669"/>
    <property type="project" value="InterPro"/>
</dbReference>
<organism evidence="9">
    <name type="scientific">Paramoeba aestuarina</name>
    <dbReference type="NCBI Taxonomy" id="180227"/>
    <lineage>
        <taxon>Eukaryota</taxon>
        <taxon>Amoebozoa</taxon>
        <taxon>Discosea</taxon>
        <taxon>Flabellinia</taxon>
        <taxon>Dactylopodida</taxon>
        <taxon>Paramoebidae</taxon>
        <taxon>Paramoeba</taxon>
    </lineage>
</organism>
<name>A0A7S4L602_9EUKA</name>
<feature type="region of interest" description="Disordered" evidence="7">
    <location>
        <begin position="1"/>
        <end position="93"/>
    </location>
</feature>
<reference evidence="9" key="1">
    <citation type="submission" date="2021-01" db="EMBL/GenBank/DDBJ databases">
        <authorList>
            <person name="Corre E."/>
            <person name="Pelletier E."/>
            <person name="Niang G."/>
            <person name="Scheremetjew M."/>
            <person name="Finn R."/>
            <person name="Kale V."/>
            <person name="Holt S."/>
            <person name="Cochrane G."/>
            <person name="Meng A."/>
            <person name="Brown T."/>
            <person name="Cohen L."/>
        </authorList>
    </citation>
    <scope>NUCLEOTIDE SEQUENCE</scope>
    <source>
        <strain evidence="9">SoJaBio B1-5/56/2</strain>
    </source>
</reference>
<feature type="domain" description="Ribosomal protein eL8/eL30/eS12/Gadd45" evidence="8">
    <location>
        <begin position="121"/>
        <end position="209"/>
    </location>
</feature>
<dbReference type="PROSITE" id="PS01082">
    <property type="entry name" value="RIBOSOMAL_L7AE"/>
    <property type="match status" value="1"/>
</dbReference>
<dbReference type="InterPro" id="IPR004037">
    <property type="entry name" value="Ribosomal_eL8-like_CS"/>
</dbReference>
<dbReference type="InterPro" id="IPR018492">
    <property type="entry name" value="Ribosomal_eL8/Nhp2"/>
</dbReference>
<dbReference type="GO" id="GO:0031429">
    <property type="term" value="C:box H/ACA snoRNP complex"/>
    <property type="evidence" value="ECO:0007669"/>
    <property type="project" value="UniProtKB-UniRule"/>
</dbReference>